<evidence type="ECO:0000313" key="3">
    <source>
        <dbReference type="Proteomes" id="UP000005439"/>
    </source>
</evidence>
<feature type="domain" description="Coenzyme F420:L-glutamate ligase-like" evidence="1">
    <location>
        <begin position="33"/>
        <end position="185"/>
    </location>
</feature>
<dbReference type="InterPro" id="IPR002847">
    <property type="entry name" value="F420-0_gamma-glut_ligase-dom"/>
</dbReference>
<name>G8TWP9_SULAD</name>
<evidence type="ECO:0000259" key="1">
    <source>
        <dbReference type="Pfam" id="PF01996"/>
    </source>
</evidence>
<dbReference type="PATRIC" id="fig|679936.5.peg.2667"/>
<sequence>MSYEQSVADPTVGQWLEKPIREVDGRRYRRYVIRTHLIRPGEKLEKTLLPYLQDLLQPGDMLVLGEKAVAIAEGRAVPLKQVRPRPLARWLSRHVRSLGYGLGLKRPETMEMAFREVGVPRMMVAAALGAVDRVIGRSGDFYRIAGRKVASIDGPGPTTIAPYNQYIVLAPRQADRLVDTLARKFKCTVAVVDVNDMGSEVLAVSSPTEGRVIRQLLMDNPMGQGGQGTPLAVLRPMPENRNHAPWAVPVGLHPAGAVWPFPGGADAPVEWAEDLSE</sequence>
<organism evidence="2 3">
    <name type="scientific">Sulfobacillus acidophilus (strain ATCC 700253 / DSM 10332 / NAL)</name>
    <dbReference type="NCBI Taxonomy" id="679936"/>
    <lineage>
        <taxon>Bacteria</taxon>
        <taxon>Bacillati</taxon>
        <taxon>Bacillota</taxon>
        <taxon>Clostridia</taxon>
        <taxon>Eubacteriales</taxon>
        <taxon>Clostridiales Family XVII. Incertae Sedis</taxon>
        <taxon>Sulfobacillus</taxon>
    </lineage>
</organism>
<dbReference type="EMBL" id="CP003179">
    <property type="protein sequence ID" value="AEW06038.1"/>
    <property type="molecule type" value="Genomic_DNA"/>
</dbReference>
<dbReference type="Pfam" id="PF01996">
    <property type="entry name" value="F420_ligase"/>
    <property type="match status" value="1"/>
</dbReference>
<protein>
    <recommendedName>
        <fullName evidence="1">Coenzyme F420:L-glutamate ligase-like domain-containing protein</fullName>
    </recommendedName>
</protein>
<dbReference type="STRING" id="679936.Sulac_2576"/>
<reference evidence="3" key="1">
    <citation type="submission" date="2011-12" db="EMBL/GenBank/DDBJ databases">
        <title>The complete genome of chromosome of Sulfobacillus acidophilus DSM 10332.</title>
        <authorList>
            <person name="Lucas S."/>
            <person name="Han J."/>
            <person name="Lapidus A."/>
            <person name="Bruce D."/>
            <person name="Goodwin L."/>
            <person name="Pitluck S."/>
            <person name="Peters L."/>
            <person name="Kyrpides N."/>
            <person name="Mavromatis K."/>
            <person name="Ivanova N."/>
            <person name="Mikhailova N."/>
            <person name="Chertkov O."/>
            <person name="Saunders E."/>
            <person name="Detter J.C."/>
            <person name="Tapia R."/>
            <person name="Han C."/>
            <person name="Land M."/>
            <person name="Hauser L."/>
            <person name="Markowitz V."/>
            <person name="Cheng J.-F."/>
            <person name="Hugenholtz P."/>
            <person name="Woyke T."/>
            <person name="Wu D."/>
            <person name="Pukall R."/>
            <person name="Gehrich-Schroeter G."/>
            <person name="Schneider S."/>
            <person name="Klenk H.-P."/>
            <person name="Eisen J.A."/>
        </authorList>
    </citation>
    <scope>NUCLEOTIDE SEQUENCE [LARGE SCALE GENOMIC DNA]</scope>
    <source>
        <strain evidence="3">ATCC 700253 / DSM 10332 / NAL</strain>
    </source>
</reference>
<dbReference type="Gene3D" id="3.30.1330.100">
    <property type="entry name" value="CofE-like"/>
    <property type="match status" value="1"/>
</dbReference>
<dbReference type="Proteomes" id="UP000005439">
    <property type="component" value="Chromosome"/>
</dbReference>
<reference evidence="2 3" key="2">
    <citation type="journal article" date="2012" name="Stand. Genomic Sci.">
        <title>Complete genome sequence of the moderately thermophilic mineral-sulfide-oxidizing firmicute Sulfobacillus acidophilus type strain (NAL(T)).</title>
        <authorList>
            <person name="Anderson I."/>
            <person name="Chertkov O."/>
            <person name="Chen A."/>
            <person name="Saunders E."/>
            <person name="Lapidus A."/>
            <person name="Nolan M."/>
            <person name="Lucas S."/>
            <person name="Hammon N."/>
            <person name="Deshpande S."/>
            <person name="Cheng J.F."/>
            <person name="Han C."/>
            <person name="Tapia R."/>
            <person name="Goodwin L.A."/>
            <person name="Pitluck S."/>
            <person name="Liolios K."/>
            <person name="Pagani I."/>
            <person name="Ivanova N."/>
            <person name="Mikhailova N."/>
            <person name="Pati A."/>
            <person name="Palaniappan K."/>
            <person name="Land M."/>
            <person name="Pan C."/>
            <person name="Rohde M."/>
            <person name="Pukall R."/>
            <person name="Goker M."/>
            <person name="Detter J.C."/>
            <person name="Woyke T."/>
            <person name="Bristow J."/>
            <person name="Eisen J.A."/>
            <person name="Markowitz V."/>
            <person name="Hugenholtz P."/>
            <person name="Kyrpides N.C."/>
            <person name="Klenk H.P."/>
            <person name="Mavromatis K."/>
        </authorList>
    </citation>
    <scope>NUCLEOTIDE SEQUENCE [LARGE SCALE GENOMIC DNA]</scope>
    <source>
        <strain evidence="3">ATCC 700253 / DSM 10332 / NAL</strain>
    </source>
</reference>
<dbReference type="AlphaFoldDB" id="G8TWP9"/>
<dbReference type="HOGENOM" id="CLU_087621_0_0_9"/>
<keyword evidence="3" id="KW-1185">Reference proteome</keyword>
<dbReference type="SUPFAM" id="SSF144010">
    <property type="entry name" value="CofE-like"/>
    <property type="match status" value="1"/>
</dbReference>
<gene>
    <name evidence="2" type="ordered locus">Sulac_2576</name>
</gene>
<accession>G8TWP9</accession>
<dbReference type="KEGG" id="sap:Sulac_2576"/>
<proteinExistence type="predicted"/>
<evidence type="ECO:0000313" key="2">
    <source>
        <dbReference type="EMBL" id="AEW06038.1"/>
    </source>
</evidence>